<evidence type="ECO:0000256" key="8">
    <source>
        <dbReference type="ARBA" id="ARBA00022824"/>
    </source>
</evidence>
<keyword evidence="13" id="KW-1185">Reference proteome</keyword>
<gene>
    <name evidence="12" type="ORF">DGAL_LOCUS12293</name>
</gene>
<evidence type="ECO:0000313" key="13">
    <source>
        <dbReference type="Proteomes" id="UP000789390"/>
    </source>
</evidence>
<reference evidence="12" key="1">
    <citation type="submission" date="2021-11" db="EMBL/GenBank/DDBJ databases">
        <authorList>
            <person name="Schell T."/>
        </authorList>
    </citation>
    <scope>NUCLEOTIDE SEQUENCE</scope>
    <source>
        <strain evidence="12">M5</strain>
    </source>
</reference>
<dbReference type="PANTHER" id="PTHR21422:SF9">
    <property type="entry name" value="RAB3 GTPASE-ACTIVATING PROTEIN CATALYTIC SUBUNIT"/>
    <property type="match status" value="1"/>
</dbReference>
<feature type="domain" description="Rab3GAP catalytic subunit C-terminal" evidence="11">
    <location>
        <begin position="186"/>
        <end position="241"/>
    </location>
</feature>
<evidence type="ECO:0000256" key="5">
    <source>
        <dbReference type="ARBA" id="ARBA00015817"/>
    </source>
</evidence>
<dbReference type="Pfam" id="PF19533">
    <property type="entry name" value="Rab3-GAP_cat_C"/>
    <property type="match status" value="1"/>
</dbReference>
<accession>A0A8J2WJ57</accession>
<dbReference type="Proteomes" id="UP000789390">
    <property type="component" value="Unassembled WGS sequence"/>
</dbReference>
<dbReference type="OrthoDB" id="6378743at2759"/>
<evidence type="ECO:0000259" key="11">
    <source>
        <dbReference type="Pfam" id="PF19533"/>
    </source>
</evidence>
<keyword evidence="9" id="KW-0333">Golgi apparatus</keyword>
<dbReference type="InterPro" id="IPR045698">
    <property type="entry name" value="Rab3GAP1_C"/>
</dbReference>
<evidence type="ECO:0000256" key="6">
    <source>
        <dbReference type="ARBA" id="ARBA00022468"/>
    </source>
</evidence>
<dbReference type="AlphaFoldDB" id="A0A8J2WJ57"/>
<protein>
    <recommendedName>
        <fullName evidence="5">Rab3 GTPase-activating protein catalytic subunit</fullName>
    </recommendedName>
</protein>
<evidence type="ECO:0000256" key="4">
    <source>
        <dbReference type="ARBA" id="ARBA00008856"/>
    </source>
</evidence>
<dbReference type="EMBL" id="CAKKLH010000288">
    <property type="protein sequence ID" value="CAH0108873.1"/>
    <property type="molecule type" value="Genomic_DNA"/>
</dbReference>
<comment type="caution">
    <text evidence="12">The sequence shown here is derived from an EMBL/GenBank/DDBJ whole genome shotgun (WGS) entry which is preliminary data.</text>
</comment>
<comment type="subcellular location">
    <subcellularLocation>
        <location evidence="3">Cytoplasm</location>
    </subcellularLocation>
    <subcellularLocation>
        <location evidence="2">Endoplasmic reticulum</location>
    </subcellularLocation>
    <subcellularLocation>
        <location evidence="1">Golgi apparatus</location>
        <location evidence="1">cis-Golgi network</location>
    </subcellularLocation>
</comment>
<evidence type="ECO:0000256" key="1">
    <source>
        <dbReference type="ARBA" id="ARBA00004222"/>
    </source>
</evidence>
<keyword evidence="7" id="KW-0963">Cytoplasm</keyword>
<proteinExistence type="inferred from homology"/>
<dbReference type="GO" id="GO:0005794">
    <property type="term" value="C:Golgi apparatus"/>
    <property type="evidence" value="ECO:0007669"/>
    <property type="project" value="UniProtKB-SubCell"/>
</dbReference>
<evidence type="ECO:0000313" key="12">
    <source>
        <dbReference type="EMBL" id="CAH0108873.1"/>
    </source>
</evidence>
<evidence type="ECO:0000256" key="2">
    <source>
        <dbReference type="ARBA" id="ARBA00004240"/>
    </source>
</evidence>
<dbReference type="InterPro" id="IPR026147">
    <property type="entry name" value="Rab3GAP1_conserved"/>
</dbReference>
<evidence type="ECO:0000259" key="10">
    <source>
        <dbReference type="Pfam" id="PF13890"/>
    </source>
</evidence>
<dbReference type="PANTHER" id="PTHR21422">
    <property type="entry name" value="RAB3 GTPASE-ACTIVATING PROTEIN CATALYTIC SUBUNIT"/>
    <property type="match status" value="1"/>
</dbReference>
<dbReference type="GO" id="GO:0005096">
    <property type="term" value="F:GTPase activator activity"/>
    <property type="evidence" value="ECO:0007669"/>
    <property type="project" value="UniProtKB-KW"/>
</dbReference>
<keyword evidence="8" id="KW-0256">Endoplasmic reticulum</keyword>
<sequence length="244" mass="27627">MKTITLIHHLGRLSGRMQAPGNLWLEMWRAAKPVVAWRQKRLFDDTKEAEKILHTFSSLRPAQIATLLLPAVFHASVHRLLEELPSTTQLPDANSNCRAAIAKIVQIARNYPLELQQYEDLLPMLQLVECHLAQFNSLRCRMINYENWETVDDFVTRLLIDKNVSLPGGSHCPAGNALLKALESLHKKDASSRLPPPVKKEFILRTMAHRPGNGSTSSCQKMYCSVDEDSIRLAGAWTQDILFH</sequence>
<evidence type="ECO:0000256" key="9">
    <source>
        <dbReference type="ARBA" id="ARBA00023034"/>
    </source>
</evidence>
<dbReference type="Pfam" id="PF13890">
    <property type="entry name" value="Rab3-GTPase_cat"/>
    <property type="match status" value="1"/>
</dbReference>
<feature type="domain" description="Rab3GAP catalytic subunit conserved" evidence="10">
    <location>
        <begin position="11"/>
        <end position="56"/>
    </location>
</feature>
<comment type="similarity">
    <text evidence="4">Belongs to the Rab3-GAP catalytic subunit family.</text>
</comment>
<keyword evidence="6" id="KW-0343">GTPase activation</keyword>
<dbReference type="InterPro" id="IPR045700">
    <property type="entry name" value="Rab3GAP1"/>
</dbReference>
<organism evidence="12 13">
    <name type="scientific">Daphnia galeata</name>
    <dbReference type="NCBI Taxonomy" id="27404"/>
    <lineage>
        <taxon>Eukaryota</taxon>
        <taxon>Metazoa</taxon>
        <taxon>Ecdysozoa</taxon>
        <taxon>Arthropoda</taxon>
        <taxon>Crustacea</taxon>
        <taxon>Branchiopoda</taxon>
        <taxon>Diplostraca</taxon>
        <taxon>Cladocera</taxon>
        <taxon>Anomopoda</taxon>
        <taxon>Daphniidae</taxon>
        <taxon>Daphnia</taxon>
    </lineage>
</organism>
<dbReference type="GO" id="GO:0005783">
    <property type="term" value="C:endoplasmic reticulum"/>
    <property type="evidence" value="ECO:0007669"/>
    <property type="project" value="UniProtKB-SubCell"/>
</dbReference>
<evidence type="ECO:0000256" key="3">
    <source>
        <dbReference type="ARBA" id="ARBA00004496"/>
    </source>
</evidence>
<evidence type="ECO:0000256" key="7">
    <source>
        <dbReference type="ARBA" id="ARBA00022490"/>
    </source>
</evidence>
<name>A0A8J2WJ57_9CRUS</name>